<dbReference type="InterPro" id="IPR036851">
    <property type="entry name" value="Chloroperoxidase-like_sf"/>
</dbReference>
<evidence type="ECO:0000313" key="11">
    <source>
        <dbReference type="EMBL" id="KAL0567763.1"/>
    </source>
</evidence>
<keyword evidence="2" id="KW-0575">Peroxidase</keyword>
<evidence type="ECO:0000256" key="4">
    <source>
        <dbReference type="ARBA" id="ARBA00022723"/>
    </source>
</evidence>
<organism evidence="11 12">
    <name type="scientific">Marasmius crinis-equi</name>
    <dbReference type="NCBI Taxonomy" id="585013"/>
    <lineage>
        <taxon>Eukaryota</taxon>
        <taxon>Fungi</taxon>
        <taxon>Dikarya</taxon>
        <taxon>Basidiomycota</taxon>
        <taxon>Agaricomycotina</taxon>
        <taxon>Agaricomycetes</taxon>
        <taxon>Agaricomycetidae</taxon>
        <taxon>Agaricales</taxon>
        <taxon>Marasmiineae</taxon>
        <taxon>Marasmiaceae</taxon>
        <taxon>Marasmius</taxon>
    </lineage>
</organism>
<dbReference type="PANTHER" id="PTHR33577:SF9">
    <property type="entry name" value="PEROXIDASE STCC"/>
    <property type="match status" value="1"/>
</dbReference>
<dbReference type="EMBL" id="JBAHYK010001503">
    <property type="protein sequence ID" value="KAL0567763.1"/>
    <property type="molecule type" value="Genomic_DNA"/>
</dbReference>
<dbReference type="PROSITE" id="PS51405">
    <property type="entry name" value="HEME_HALOPEROXIDASE"/>
    <property type="match status" value="1"/>
</dbReference>
<evidence type="ECO:0000256" key="2">
    <source>
        <dbReference type="ARBA" id="ARBA00022559"/>
    </source>
</evidence>
<gene>
    <name evidence="11" type="ORF">V5O48_014232</name>
</gene>
<dbReference type="InterPro" id="IPR000028">
    <property type="entry name" value="Chloroperoxidase"/>
</dbReference>
<keyword evidence="9" id="KW-0732">Signal</keyword>
<feature type="region of interest" description="Disordered" evidence="8">
    <location>
        <begin position="26"/>
        <end position="47"/>
    </location>
</feature>
<keyword evidence="4" id="KW-0479">Metal-binding</keyword>
<sequence>MFGIKSLFTSLLVVVQLMTITATSESLGHSPDKEEHIHAFQKPSASDSRSPCPWINALANHGYISRNGRNITIGAMLDAVEDGFGLSRDVIAIFAKQSIGCSKQYDSFDLGDTSLHGCIEHDASVSRADQALGDNTRFNETVYNTLASKNPGKDFYDISVAAQVMQERLNHSIAFNKELVNGEKEFGHRSAEAALYLMVMGDPESAVAPKKYVDVIFREDRMPWAEGWRKSSKLIQPAAVQAVVPKIMEAANWKATGGAYPGAIPIVYA</sequence>
<feature type="domain" description="Heme haloperoxidase family profile" evidence="10">
    <location>
        <begin position="36"/>
        <end position="245"/>
    </location>
</feature>
<dbReference type="PANTHER" id="PTHR33577">
    <property type="entry name" value="STERIGMATOCYSTIN BIOSYNTHESIS PEROXIDASE STCC-RELATED"/>
    <property type="match status" value="1"/>
</dbReference>
<comment type="similarity">
    <text evidence="7">Belongs to the chloroperoxidase family.</text>
</comment>
<name>A0ABR3EY86_9AGAR</name>
<accession>A0ABR3EY86</accession>
<keyword evidence="5" id="KW-0560">Oxidoreductase</keyword>
<evidence type="ECO:0000256" key="8">
    <source>
        <dbReference type="SAM" id="MobiDB-lite"/>
    </source>
</evidence>
<evidence type="ECO:0000313" key="12">
    <source>
        <dbReference type="Proteomes" id="UP001465976"/>
    </source>
</evidence>
<reference evidence="11 12" key="1">
    <citation type="submission" date="2024-02" db="EMBL/GenBank/DDBJ databases">
        <title>A draft genome for the cacao thread blight pathogen Marasmius crinis-equi.</title>
        <authorList>
            <person name="Cohen S.P."/>
            <person name="Baruah I.K."/>
            <person name="Amoako-Attah I."/>
            <person name="Bukari Y."/>
            <person name="Meinhardt L.W."/>
            <person name="Bailey B.A."/>
        </authorList>
    </citation>
    <scope>NUCLEOTIDE SEQUENCE [LARGE SCALE GENOMIC DNA]</scope>
    <source>
        <strain evidence="11 12">GH-76</strain>
    </source>
</reference>
<keyword evidence="3" id="KW-0349">Heme</keyword>
<dbReference type="SUPFAM" id="SSF47571">
    <property type="entry name" value="Cloroperoxidase"/>
    <property type="match status" value="1"/>
</dbReference>
<comment type="caution">
    <text evidence="11">The sequence shown here is derived from an EMBL/GenBank/DDBJ whole genome shotgun (WGS) entry which is preliminary data.</text>
</comment>
<keyword evidence="12" id="KW-1185">Reference proteome</keyword>
<evidence type="ECO:0000256" key="9">
    <source>
        <dbReference type="SAM" id="SignalP"/>
    </source>
</evidence>
<dbReference type="Pfam" id="PF01328">
    <property type="entry name" value="Peroxidase_2"/>
    <property type="match status" value="1"/>
</dbReference>
<keyword evidence="6" id="KW-0408">Iron</keyword>
<evidence type="ECO:0000259" key="10">
    <source>
        <dbReference type="PROSITE" id="PS51405"/>
    </source>
</evidence>
<feature type="signal peptide" evidence="9">
    <location>
        <begin position="1"/>
        <end position="22"/>
    </location>
</feature>
<feature type="chain" id="PRO_5046855367" description="Heme haloperoxidase family profile domain-containing protein" evidence="9">
    <location>
        <begin position="23"/>
        <end position="269"/>
    </location>
</feature>
<dbReference type="Gene3D" id="1.10.489.10">
    <property type="entry name" value="Chloroperoxidase-like"/>
    <property type="match status" value="1"/>
</dbReference>
<protein>
    <recommendedName>
        <fullName evidence="10">Heme haloperoxidase family profile domain-containing protein</fullName>
    </recommendedName>
</protein>
<proteinExistence type="inferred from homology"/>
<evidence type="ECO:0000256" key="6">
    <source>
        <dbReference type="ARBA" id="ARBA00023004"/>
    </source>
</evidence>
<evidence type="ECO:0000256" key="3">
    <source>
        <dbReference type="ARBA" id="ARBA00022617"/>
    </source>
</evidence>
<evidence type="ECO:0000256" key="7">
    <source>
        <dbReference type="ARBA" id="ARBA00025795"/>
    </source>
</evidence>
<evidence type="ECO:0000256" key="1">
    <source>
        <dbReference type="ARBA" id="ARBA00001970"/>
    </source>
</evidence>
<comment type="cofactor">
    <cofactor evidence="1">
        <name>heme b</name>
        <dbReference type="ChEBI" id="CHEBI:60344"/>
    </cofactor>
</comment>
<dbReference type="Proteomes" id="UP001465976">
    <property type="component" value="Unassembled WGS sequence"/>
</dbReference>
<evidence type="ECO:0000256" key="5">
    <source>
        <dbReference type="ARBA" id="ARBA00023002"/>
    </source>
</evidence>